<proteinExistence type="predicted"/>
<dbReference type="EMBL" id="OY288114">
    <property type="protein sequence ID" value="CAJ0876471.1"/>
    <property type="molecule type" value="Genomic_DNA"/>
</dbReference>
<sequence>MRNFLLYWFSPVVTVATWAFRRRDLIGWFLLWALLATVPSLTIYAHEVSVVESKATNRKIQALLYLKGLYQGPINGNCDKATIQSLESFRATLDNNGKLGFAVQCSSQTFDMLKQDIVARDGGADPAPQKDRSAVDKEISDLKTNVTNERLLLEALTAKFGDQFGDQFKNLATIGVTTLITAMSILIAFIAFIGNVAIKDAVKSAHEEEIKNTKKELSEMIEIAQPQMSATIHTSLSSSFTYLYNNLDPKNHRHLYNPYIVASVDMAKLGYDKSQDMYQLIRKNRKGQKEQEPTFTDAQVNVMDVALNNYAYFLADMTTLKEADGTPTPEAERAKDTLRTLLPKLEKTLVKVTDSTQSALGRYPLMETIVWTKLHLGKNGFKDFDEMFAELTTNPVYSAAERNRMVEKYAKHQSQFPELWQKI</sequence>
<feature type="transmembrane region" description="Helical" evidence="1">
    <location>
        <begin position="29"/>
        <end position="51"/>
    </location>
</feature>
<keyword evidence="1" id="KW-0812">Transmembrane</keyword>
<accession>A0AA48M0T8</accession>
<organism evidence="2">
    <name type="scientific">freshwater sediment metagenome</name>
    <dbReference type="NCBI Taxonomy" id="556182"/>
    <lineage>
        <taxon>unclassified sequences</taxon>
        <taxon>metagenomes</taxon>
        <taxon>ecological metagenomes</taxon>
    </lineage>
</organism>
<dbReference type="AlphaFoldDB" id="A0AA48M0T8"/>
<protein>
    <submittedName>
        <fullName evidence="2">Uncharacterized protein</fullName>
    </submittedName>
</protein>
<evidence type="ECO:0000256" key="1">
    <source>
        <dbReference type="SAM" id="Phobius"/>
    </source>
</evidence>
<gene>
    <name evidence="2" type="ORF">AMST5_02788</name>
</gene>
<feature type="transmembrane region" description="Helical" evidence="1">
    <location>
        <begin position="171"/>
        <end position="194"/>
    </location>
</feature>
<reference evidence="2" key="1">
    <citation type="submission" date="2023-07" db="EMBL/GenBank/DDBJ databases">
        <authorList>
            <person name="Pelsma A.J. K."/>
        </authorList>
    </citation>
    <scope>NUCLEOTIDE SEQUENCE</scope>
</reference>
<keyword evidence="1" id="KW-0472">Membrane</keyword>
<name>A0AA48M0T8_9ZZZZ</name>
<keyword evidence="1" id="KW-1133">Transmembrane helix</keyword>
<evidence type="ECO:0000313" key="2">
    <source>
        <dbReference type="EMBL" id="CAJ0876471.1"/>
    </source>
</evidence>